<dbReference type="Gene3D" id="1.10.357.10">
    <property type="entry name" value="Tetracycline Repressor, domain 2"/>
    <property type="match status" value="1"/>
</dbReference>
<name>A0A7X0JSD1_9GAMM</name>
<dbReference type="EMBL" id="JACHHT010000001">
    <property type="protein sequence ID" value="MBB6520446.1"/>
    <property type="molecule type" value="Genomic_DNA"/>
</dbReference>
<proteinExistence type="predicted"/>
<dbReference type="InterPro" id="IPR009057">
    <property type="entry name" value="Homeodomain-like_sf"/>
</dbReference>
<dbReference type="PROSITE" id="PS50977">
    <property type="entry name" value="HTH_TETR_2"/>
    <property type="match status" value="1"/>
</dbReference>
<dbReference type="GO" id="GO:0000976">
    <property type="term" value="F:transcription cis-regulatory region binding"/>
    <property type="evidence" value="ECO:0007669"/>
    <property type="project" value="TreeGrafter"/>
</dbReference>
<keyword evidence="1 2" id="KW-0238">DNA-binding</keyword>
<dbReference type="SUPFAM" id="SSF46689">
    <property type="entry name" value="Homeodomain-like"/>
    <property type="match status" value="1"/>
</dbReference>
<keyword evidence="5" id="KW-1185">Reference proteome</keyword>
<dbReference type="Pfam" id="PF00440">
    <property type="entry name" value="TetR_N"/>
    <property type="match status" value="1"/>
</dbReference>
<sequence>MNSEPDNKPKAYGQKAKQTRQRILQAAAQELAERGGELEIASVATTAQVSSGLIYRYFSSRTDLIAAVVDDFYDQYDQWIIDINPLPGADWLSRERARVERSISFIRKHPLAKVVFLNRQKEPLVAAVESRRLAAHLQLAIENVLLAQSRGEIDKNIGAYVACPMVMGGIRELMVQLLSNSPHLTSDSTQLLDQTMAFIARAMGLPNRKQSS</sequence>
<dbReference type="RefSeq" id="WP_166851257.1">
    <property type="nucleotide sequence ID" value="NZ_JAAONY010000001.1"/>
</dbReference>
<evidence type="ECO:0000259" key="3">
    <source>
        <dbReference type="PROSITE" id="PS50977"/>
    </source>
</evidence>
<organism evidence="4 5">
    <name type="scientific">Pseudoteredinibacter isoporae</name>
    <dbReference type="NCBI Taxonomy" id="570281"/>
    <lineage>
        <taxon>Bacteria</taxon>
        <taxon>Pseudomonadati</taxon>
        <taxon>Pseudomonadota</taxon>
        <taxon>Gammaproteobacteria</taxon>
        <taxon>Cellvibrionales</taxon>
        <taxon>Cellvibrionaceae</taxon>
        <taxon>Pseudoteredinibacter</taxon>
    </lineage>
</organism>
<dbReference type="PANTHER" id="PTHR30055:SF226">
    <property type="entry name" value="HTH-TYPE TRANSCRIPTIONAL REGULATOR PKSA"/>
    <property type="match status" value="1"/>
</dbReference>
<dbReference type="Proteomes" id="UP000528457">
    <property type="component" value="Unassembled WGS sequence"/>
</dbReference>
<accession>A0A7X0JSD1</accession>
<reference evidence="4 5" key="1">
    <citation type="submission" date="2020-08" db="EMBL/GenBank/DDBJ databases">
        <title>Genomic Encyclopedia of Type Strains, Phase IV (KMG-IV): sequencing the most valuable type-strain genomes for metagenomic binning, comparative biology and taxonomic classification.</title>
        <authorList>
            <person name="Goeker M."/>
        </authorList>
    </citation>
    <scope>NUCLEOTIDE SEQUENCE [LARGE SCALE GENOMIC DNA]</scope>
    <source>
        <strain evidence="4 5">DSM 22368</strain>
    </source>
</reference>
<evidence type="ECO:0000313" key="4">
    <source>
        <dbReference type="EMBL" id="MBB6520446.1"/>
    </source>
</evidence>
<evidence type="ECO:0000256" key="2">
    <source>
        <dbReference type="PROSITE-ProRule" id="PRU00335"/>
    </source>
</evidence>
<evidence type="ECO:0000256" key="1">
    <source>
        <dbReference type="ARBA" id="ARBA00023125"/>
    </source>
</evidence>
<dbReference type="InterPro" id="IPR001647">
    <property type="entry name" value="HTH_TetR"/>
</dbReference>
<dbReference type="AlphaFoldDB" id="A0A7X0JSD1"/>
<comment type="caution">
    <text evidence="4">The sequence shown here is derived from an EMBL/GenBank/DDBJ whole genome shotgun (WGS) entry which is preliminary data.</text>
</comment>
<gene>
    <name evidence="4" type="ORF">HNR48_000724</name>
</gene>
<dbReference type="PRINTS" id="PR00455">
    <property type="entry name" value="HTHTETR"/>
</dbReference>
<dbReference type="PANTHER" id="PTHR30055">
    <property type="entry name" value="HTH-TYPE TRANSCRIPTIONAL REGULATOR RUTR"/>
    <property type="match status" value="1"/>
</dbReference>
<dbReference type="InterPro" id="IPR050109">
    <property type="entry name" value="HTH-type_TetR-like_transc_reg"/>
</dbReference>
<feature type="domain" description="HTH tetR-type" evidence="3">
    <location>
        <begin position="17"/>
        <end position="76"/>
    </location>
</feature>
<evidence type="ECO:0000313" key="5">
    <source>
        <dbReference type="Proteomes" id="UP000528457"/>
    </source>
</evidence>
<feature type="DNA-binding region" description="H-T-H motif" evidence="2">
    <location>
        <begin position="39"/>
        <end position="58"/>
    </location>
</feature>
<dbReference type="InParanoid" id="A0A7X0JSD1"/>
<protein>
    <submittedName>
        <fullName evidence="4">AcrR family transcriptional regulator</fullName>
    </submittedName>
</protein>
<dbReference type="GO" id="GO:0003700">
    <property type="term" value="F:DNA-binding transcription factor activity"/>
    <property type="evidence" value="ECO:0007669"/>
    <property type="project" value="TreeGrafter"/>
</dbReference>